<name>A0A8H7TI40_9HELO</name>
<reference evidence="2" key="1">
    <citation type="submission" date="2021-02" db="EMBL/GenBank/DDBJ databases">
        <title>Genome sequence Cadophora malorum strain M34.</title>
        <authorList>
            <person name="Stefanovic E."/>
            <person name="Vu D."/>
            <person name="Scully C."/>
            <person name="Dijksterhuis J."/>
            <person name="Roader J."/>
            <person name="Houbraken J."/>
        </authorList>
    </citation>
    <scope>NUCLEOTIDE SEQUENCE</scope>
    <source>
        <strain evidence="2">M34</strain>
    </source>
</reference>
<feature type="region of interest" description="Disordered" evidence="1">
    <location>
        <begin position="68"/>
        <end position="133"/>
    </location>
</feature>
<organism evidence="2 3">
    <name type="scientific">Cadophora malorum</name>
    <dbReference type="NCBI Taxonomy" id="108018"/>
    <lineage>
        <taxon>Eukaryota</taxon>
        <taxon>Fungi</taxon>
        <taxon>Dikarya</taxon>
        <taxon>Ascomycota</taxon>
        <taxon>Pezizomycotina</taxon>
        <taxon>Leotiomycetes</taxon>
        <taxon>Helotiales</taxon>
        <taxon>Ploettnerulaceae</taxon>
        <taxon>Cadophora</taxon>
    </lineage>
</organism>
<dbReference type="AlphaFoldDB" id="A0A8H7TI40"/>
<feature type="compositionally biased region" description="Polar residues" evidence="1">
    <location>
        <begin position="73"/>
        <end position="86"/>
    </location>
</feature>
<feature type="compositionally biased region" description="Low complexity" evidence="1">
    <location>
        <begin position="101"/>
        <end position="120"/>
    </location>
</feature>
<comment type="caution">
    <text evidence="2">The sequence shown here is derived from an EMBL/GenBank/DDBJ whole genome shotgun (WGS) entry which is preliminary data.</text>
</comment>
<gene>
    <name evidence="2" type="ORF">IFR04_007550</name>
</gene>
<proteinExistence type="predicted"/>
<accession>A0A8H7TI40</accession>
<protein>
    <submittedName>
        <fullName evidence="2">Uncharacterized protein</fullName>
    </submittedName>
</protein>
<evidence type="ECO:0000313" key="3">
    <source>
        <dbReference type="Proteomes" id="UP000664132"/>
    </source>
</evidence>
<sequence>MFEHFTFGAQAQTSYLEPEDISASPTDCSFPITSAAPTSYFPPTGPKGPMTDIVDKFSQQTLIPDEAPHRSIWSDSLPSPDFSSNDSIDDEFTPSEMSYVSTTRGTSTLPSSSSISSTSSLPNLPHPRSSTNTNTVACRRLQRQLNVQLQSCNTHMKDISTLVEDMLTTNTQCRLHKTPSRPYLSSTQSHTQPPPPSGLVPSSKAELEAELAIDSHAAIDFADREISPDEDEGFAEMDDPFGILAFEEEMSLRRASAPSGIRKYNVVRWRKSVECMGMRDAYAGGNGGAMLARTKVRSVPRMRRRKVDTVVE</sequence>
<keyword evidence="3" id="KW-1185">Reference proteome</keyword>
<evidence type="ECO:0000313" key="2">
    <source>
        <dbReference type="EMBL" id="KAG4419316.1"/>
    </source>
</evidence>
<dbReference type="EMBL" id="JAFJYH010000108">
    <property type="protein sequence ID" value="KAG4419316.1"/>
    <property type="molecule type" value="Genomic_DNA"/>
</dbReference>
<dbReference type="Proteomes" id="UP000664132">
    <property type="component" value="Unassembled WGS sequence"/>
</dbReference>
<feature type="region of interest" description="Disordered" evidence="1">
    <location>
        <begin position="176"/>
        <end position="202"/>
    </location>
</feature>
<dbReference type="OrthoDB" id="3910171at2759"/>
<evidence type="ECO:0000256" key="1">
    <source>
        <dbReference type="SAM" id="MobiDB-lite"/>
    </source>
</evidence>